<keyword evidence="1 4" id="KW-0479">Metal-binding</keyword>
<dbReference type="GO" id="GO:0017111">
    <property type="term" value="F:ribonucleoside triphosphate phosphatase activity"/>
    <property type="evidence" value="ECO:0007669"/>
    <property type="project" value="UniProtKB-UniRule"/>
</dbReference>
<evidence type="ECO:0000259" key="5">
    <source>
        <dbReference type="Pfam" id="PF04167"/>
    </source>
</evidence>
<name>A0A6V7RMS1_9BACL</name>
<comment type="caution">
    <text evidence="6">The sequence shown here is derived from an EMBL/GenBank/DDBJ whole genome shotgun (WGS) entry which is preliminary data.</text>
</comment>
<dbReference type="EC" id="3.6.1.15" evidence="4"/>
<evidence type="ECO:0000256" key="4">
    <source>
        <dbReference type="HAMAP-Rule" id="MF_01568"/>
    </source>
</evidence>
<feature type="binding site" evidence="4">
    <location>
        <position position="108"/>
    </location>
    <ligand>
        <name>Mg(2+)</name>
        <dbReference type="ChEBI" id="CHEBI:18420"/>
        <label>2</label>
    </ligand>
</feature>
<keyword evidence="3 4" id="KW-0460">Magnesium</keyword>
<evidence type="ECO:0000313" key="7">
    <source>
        <dbReference type="Proteomes" id="UP000588186"/>
    </source>
</evidence>
<dbReference type="PANTHER" id="PTHR39159:SF1">
    <property type="entry name" value="UPF0374 PROTEIN YGAC"/>
    <property type="match status" value="1"/>
</dbReference>
<dbReference type="GO" id="GO:0017110">
    <property type="term" value="F:nucleoside diphosphate phosphatase activity"/>
    <property type="evidence" value="ECO:0007669"/>
    <property type="project" value="UniProtKB-UniRule"/>
</dbReference>
<feature type="binding site" evidence="4">
    <location>
        <position position="110"/>
    </location>
    <ligand>
        <name>Mg(2+)</name>
        <dbReference type="ChEBI" id="CHEBI:18420"/>
        <label>2</label>
    </ligand>
</feature>
<dbReference type="NCBIfam" id="NF010183">
    <property type="entry name" value="PRK13662.1"/>
    <property type="match status" value="1"/>
</dbReference>
<evidence type="ECO:0000313" key="6">
    <source>
        <dbReference type="EMBL" id="CAD2079477.1"/>
    </source>
</evidence>
<dbReference type="AlphaFoldDB" id="A0A6V7RMS1"/>
<dbReference type="InterPro" id="IPR035930">
    <property type="entry name" value="FomD-like_sf"/>
</dbReference>
<dbReference type="HAMAP" id="MF_01568">
    <property type="entry name" value="Ntdp"/>
    <property type="match status" value="1"/>
</dbReference>
<comment type="cofactor">
    <cofactor evidence="4">
        <name>Mg(2+)</name>
        <dbReference type="ChEBI" id="CHEBI:18420"/>
    </cofactor>
</comment>
<sequence>MFKESIPKEGQKVRIQSYKHDGNIHRVWKETVVLKATEDIIIGGNDHTLVTESDGRCWVTREPAIVYFHKELWFNVICMFREDGVYYYCNLSSPYLYDGEGIKYIDYDLDIKVFPDGKYHLLDEDEYLVHKKRMKYSTDIDEVLKVNVDILQQWIEQEKGPFATDFVKIWYQRFKKFMK</sequence>
<protein>
    <recommendedName>
        <fullName evidence="4">Nucleoside triphosphate/diphosphate phosphatase</fullName>
        <ecNumber evidence="4">3.6.1.15</ecNumber>
        <ecNumber evidence="4">3.6.1.6</ecNumber>
    </recommendedName>
</protein>
<keyword evidence="7" id="KW-1185">Reference proteome</keyword>
<organism evidence="6 7">
    <name type="scientific">Phocicoccus pinnipedialis</name>
    <dbReference type="NCBI Taxonomy" id="110845"/>
    <lineage>
        <taxon>Bacteria</taxon>
        <taxon>Bacillati</taxon>
        <taxon>Bacillota</taxon>
        <taxon>Bacilli</taxon>
        <taxon>Bacillales</taxon>
        <taxon>Salinicoccaceae</taxon>
        <taxon>Phocicoccus</taxon>
    </lineage>
</organism>
<evidence type="ECO:0000256" key="2">
    <source>
        <dbReference type="ARBA" id="ARBA00022801"/>
    </source>
</evidence>
<dbReference type="InterPro" id="IPR016882">
    <property type="entry name" value="SA1684"/>
</dbReference>
<dbReference type="SUPFAM" id="SSF159234">
    <property type="entry name" value="FomD-like"/>
    <property type="match status" value="1"/>
</dbReference>
<dbReference type="RefSeq" id="WP_186078367.1">
    <property type="nucleotide sequence ID" value="NZ_CAJEWB010000013.1"/>
</dbReference>
<proteinExistence type="inferred from homology"/>
<accession>A0A6V7RMS1</accession>
<feature type="binding site" evidence="4">
    <location>
        <position position="126"/>
    </location>
    <ligand>
        <name>Mg(2+)</name>
        <dbReference type="ChEBI" id="CHEBI:18420"/>
        <label>2</label>
    </ligand>
</feature>
<comment type="catalytic activity">
    <reaction evidence="4">
        <text>a ribonucleoside 5'-triphosphate + H2O = a ribonucleoside 5'-diphosphate + phosphate + H(+)</text>
        <dbReference type="Rhea" id="RHEA:23680"/>
        <dbReference type="ChEBI" id="CHEBI:15377"/>
        <dbReference type="ChEBI" id="CHEBI:15378"/>
        <dbReference type="ChEBI" id="CHEBI:43474"/>
        <dbReference type="ChEBI" id="CHEBI:57930"/>
        <dbReference type="ChEBI" id="CHEBI:61557"/>
        <dbReference type="EC" id="3.6.1.15"/>
    </reaction>
</comment>
<feature type="binding site" evidence="4">
    <location>
        <position position="110"/>
    </location>
    <ligand>
        <name>Mg(2+)</name>
        <dbReference type="ChEBI" id="CHEBI:18420"/>
        <label>1</label>
    </ligand>
</feature>
<feature type="binding site" evidence="4">
    <location>
        <position position="123"/>
    </location>
    <ligand>
        <name>Mg(2+)</name>
        <dbReference type="ChEBI" id="CHEBI:18420"/>
        <label>2</label>
    </ligand>
</feature>
<comment type="similarity">
    <text evidence="4">Belongs to the Ntdp family.</text>
</comment>
<dbReference type="EMBL" id="CAJEWB010000013">
    <property type="protein sequence ID" value="CAD2079477.1"/>
    <property type="molecule type" value="Genomic_DNA"/>
</dbReference>
<reference evidence="6 7" key="1">
    <citation type="submission" date="2020-07" db="EMBL/GenBank/DDBJ databases">
        <authorList>
            <person name="Criscuolo A."/>
        </authorList>
    </citation>
    <scope>NUCLEOTIDE SEQUENCE [LARGE SCALE GENOMIC DNA]</scope>
    <source>
        <strain evidence="6">CIP107946</strain>
    </source>
</reference>
<gene>
    <name evidence="6" type="ORF">JEOPIN946_01573</name>
</gene>
<dbReference type="Proteomes" id="UP000588186">
    <property type="component" value="Unassembled WGS sequence"/>
</dbReference>
<dbReference type="PIRSF" id="PIRSF028345">
    <property type="entry name" value="UCP028345"/>
    <property type="match status" value="1"/>
</dbReference>
<comment type="catalytic activity">
    <reaction evidence="4">
        <text>a ribonucleoside 5'-diphosphate + H2O = a ribonucleoside 5'-phosphate + phosphate + H(+)</text>
        <dbReference type="Rhea" id="RHEA:36799"/>
        <dbReference type="ChEBI" id="CHEBI:15377"/>
        <dbReference type="ChEBI" id="CHEBI:15378"/>
        <dbReference type="ChEBI" id="CHEBI:43474"/>
        <dbReference type="ChEBI" id="CHEBI:57930"/>
        <dbReference type="ChEBI" id="CHEBI:58043"/>
        <dbReference type="EC" id="3.6.1.6"/>
    </reaction>
</comment>
<evidence type="ECO:0000256" key="3">
    <source>
        <dbReference type="ARBA" id="ARBA00022842"/>
    </source>
</evidence>
<dbReference type="GO" id="GO:0000287">
    <property type="term" value="F:magnesium ion binding"/>
    <property type="evidence" value="ECO:0007669"/>
    <property type="project" value="UniProtKB-UniRule"/>
</dbReference>
<feature type="binding site" evidence="4">
    <location>
        <position position="90"/>
    </location>
    <ligand>
        <name>Mg(2+)</name>
        <dbReference type="ChEBI" id="CHEBI:18420"/>
        <label>1</label>
    </ligand>
</feature>
<dbReference type="EC" id="3.6.1.6" evidence="4"/>
<dbReference type="PANTHER" id="PTHR39159">
    <property type="match status" value="1"/>
</dbReference>
<dbReference type="InterPro" id="IPR050212">
    <property type="entry name" value="Ntdp-like"/>
</dbReference>
<feature type="active site" description="Proton donor" evidence="4">
    <location>
        <position position="26"/>
    </location>
</feature>
<dbReference type="Gene3D" id="2.40.380.10">
    <property type="entry name" value="FomD-like"/>
    <property type="match status" value="1"/>
</dbReference>
<feature type="binding site" evidence="4">
    <location>
        <position position="106"/>
    </location>
    <ligand>
        <name>Mg(2+)</name>
        <dbReference type="ChEBI" id="CHEBI:18420"/>
        <label>1</label>
    </ligand>
</feature>
<evidence type="ECO:0000256" key="1">
    <source>
        <dbReference type="ARBA" id="ARBA00022723"/>
    </source>
</evidence>
<dbReference type="Pfam" id="PF04167">
    <property type="entry name" value="DUF402"/>
    <property type="match status" value="1"/>
</dbReference>
<dbReference type="InterPro" id="IPR007295">
    <property type="entry name" value="DUF402"/>
</dbReference>
<keyword evidence="2 4" id="KW-0378">Hydrolase</keyword>
<comment type="function">
    <text evidence="4">Has nucleoside phosphatase activity towards nucleoside triphosphates and nucleoside diphosphates.</text>
</comment>
<feature type="domain" description="DUF402" evidence="5">
    <location>
        <begin position="21"/>
        <end position="159"/>
    </location>
</feature>